<evidence type="ECO:0000313" key="3">
    <source>
        <dbReference type="WBParaSite" id="PSAMB.scaffold22278size517.g38566.t1"/>
    </source>
</evidence>
<evidence type="ECO:0000313" key="2">
    <source>
        <dbReference type="Proteomes" id="UP000887566"/>
    </source>
</evidence>
<organism evidence="2 3">
    <name type="scientific">Plectus sambesii</name>
    <dbReference type="NCBI Taxonomy" id="2011161"/>
    <lineage>
        <taxon>Eukaryota</taxon>
        <taxon>Metazoa</taxon>
        <taxon>Ecdysozoa</taxon>
        <taxon>Nematoda</taxon>
        <taxon>Chromadorea</taxon>
        <taxon>Plectida</taxon>
        <taxon>Plectina</taxon>
        <taxon>Plectoidea</taxon>
        <taxon>Plectidae</taxon>
        <taxon>Plectus</taxon>
    </lineage>
</organism>
<name>A0A914VQ58_9BILA</name>
<dbReference type="Proteomes" id="UP000887566">
    <property type="component" value="Unplaced"/>
</dbReference>
<feature type="region of interest" description="Disordered" evidence="1">
    <location>
        <begin position="1"/>
        <end position="89"/>
    </location>
</feature>
<keyword evidence="2" id="KW-1185">Reference proteome</keyword>
<sequence length="115" mass="12302">MSSESTSPPHSPQKKALEEKNAVAHSTDSHSPAASTIGPKRARRISLDTFFQPMKPKRAKEEENENCTPDSNAVTDASVERETAVVEDTKPKKVEEGCDASACEAQETATASADS</sequence>
<evidence type="ECO:0000256" key="1">
    <source>
        <dbReference type="SAM" id="MobiDB-lite"/>
    </source>
</evidence>
<reference evidence="3" key="1">
    <citation type="submission" date="2022-11" db="UniProtKB">
        <authorList>
            <consortium name="WormBaseParasite"/>
        </authorList>
    </citation>
    <scope>IDENTIFICATION</scope>
</reference>
<feature type="compositionally biased region" description="Polar residues" evidence="1">
    <location>
        <begin position="66"/>
        <end position="75"/>
    </location>
</feature>
<proteinExistence type="predicted"/>
<dbReference type="WBParaSite" id="PSAMB.scaffold22278size517.g38566.t1">
    <property type="protein sequence ID" value="PSAMB.scaffold22278size517.g38566.t1"/>
    <property type="gene ID" value="PSAMB.scaffold22278size517.g38566"/>
</dbReference>
<feature type="compositionally biased region" description="Polar residues" evidence="1">
    <location>
        <begin position="24"/>
        <end position="34"/>
    </location>
</feature>
<protein>
    <submittedName>
        <fullName evidence="3">Uncharacterized protein</fullName>
    </submittedName>
</protein>
<dbReference type="AlphaFoldDB" id="A0A914VQ58"/>
<accession>A0A914VQ58</accession>
<feature type="compositionally biased region" description="Basic and acidic residues" evidence="1">
    <location>
        <begin position="78"/>
        <end position="89"/>
    </location>
</feature>